<dbReference type="Proteomes" id="UP000248856">
    <property type="component" value="Unassembled WGS sequence"/>
</dbReference>
<dbReference type="GO" id="GO:0016787">
    <property type="term" value="F:hydrolase activity"/>
    <property type="evidence" value="ECO:0007669"/>
    <property type="project" value="UniProtKB-KW"/>
</dbReference>
<evidence type="ECO:0000259" key="2">
    <source>
        <dbReference type="Pfam" id="PF12697"/>
    </source>
</evidence>
<reference evidence="3 4" key="1">
    <citation type="submission" date="2018-06" db="EMBL/GenBank/DDBJ databases">
        <title>Genomic Encyclopedia of Archaeal and Bacterial Type Strains, Phase II (KMG-II): from individual species to whole genera.</title>
        <authorList>
            <person name="Goeker M."/>
        </authorList>
    </citation>
    <scope>NUCLEOTIDE SEQUENCE [LARGE SCALE GENOMIC DNA]</scope>
    <source>
        <strain evidence="3 4">CFPB 3232</strain>
    </source>
</reference>
<keyword evidence="3" id="KW-0378">Hydrolase</keyword>
<dbReference type="Pfam" id="PF12697">
    <property type="entry name" value="Abhydrolase_6"/>
    <property type="match status" value="1"/>
</dbReference>
<feature type="domain" description="AB hydrolase-1" evidence="2">
    <location>
        <begin position="390"/>
        <end position="661"/>
    </location>
</feature>
<dbReference type="InterPro" id="IPR029058">
    <property type="entry name" value="AB_hydrolase_fold"/>
</dbReference>
<evidence type="ECO:0000256" key="1">
    <source>
        <dbReference type="SAM" id="MobiDB-lite"/>
    </source>
</evidence>
<dbReference type="RefSeq" id="WP_353618461.1">
    <property type="nucleotide sequence ID" value="NZ_QLTA01000002.1"/>
</dbReference>
<dbReference type="EMBL" id="QLTA01000002">
    <property type="protein sequence ID" value="RAR86145.1"/>
    <property type="molecule type" value="Genomic_DNA"/>
</dbReference>
<name>A0A328ZL75_9BURK</name>
<feature type="region of interest" description="Disordered" evidence="1">
    <location>
        <begin position="263"/>
        <end position="292"/>
    </location>
</feature>
<evidence type="ECO:0000313" key="3">
    <source>
        <dbReference type="EMBL" id="RAR86145.1"/>
    </source>
</evidence>
<evidence type="ECO:0000313" key="4">
    <source>
        <dbReference type="Proteomes" id="UP000248856"/>
    </source>
</evidence>
<protein>
    <submittedName>
        <fullName evidence="3">Alpha/beta hydrolase family protein</fullName>
    </submittedName>
</protein>
<dbReference type="Gene3D" id="3.40.50.1820">
    <property type="entry name" value="alpha/beta hydrolase"/>
    <property type="match status" value="1"/>
</dbReference>
<comment type="caution">
    <text evidence="3">The sequence shown here is derived from an EMBL/GenBank/DDBJ whole genome shotgun (WGS) entry which is preliminary data.</text>
</comment>
<accession>A0A328ZL75</accession>
<proteinExistence type="predicted"/>
<gene>
    <name evidence="3" type="ORF">AX018_1002106</name>
</gene>
<organism evidence="3 4">
    <name type="scientific">Paracidovorax anthurii</name>
    <dbReference type="NCBI Taxonomy" id="78229"/>
    <lineage>
        <taxon>Bacteria</taxon>
        <taxon>Pseudomonadati</taxon>
        <taxon>Pseudomonadota</taxon>
        <taxon>Betaproteobacteria</taxon>
        <taxon>Burkholderiales</taxon>
        <taxon>Comamonadaceae</taxon>
        <taxon>Paracidovorax</taxon>
    </lineage>
</organism>
<dbReference type="AlphaFoldDB" id="A0A328ZL75"/>
<dbReference type="SUPFAM" id="SSF53474">
    <property type="entry name" value="alpha/beta-Hydrolases"/>
    <property type="match status" value="1"/>
</dbReference>
<dbReference type="InterPro" id="IPR000073">
    <property type="entry name" value="AB_hydrolase_1"/>
</dbReference>
<sequence>MHLRLTPLPPALARAPATATAIRLCLLRCIGLVGLAALLGGCAGVTVSSVSPRDYLVQRRGDALTTGRLSPASGEVLRVIGSNADDCERDAATCRAALAASTGIDDEQRLSTLSELWLLAALNAERDRQETGPTSEDEQLGAWLESARHAWAYLFFTPRSPGERAFEDRQTQVRDYYNFATQQALATMFQRYRRQVEADGQEPPPDARLQWGAWRVRSDASDLRLPSDAPLPHELIAASTLRFSGLRNTYRRDGFGAELVTVMQAPDGPDPASGRRRTSIQAASEDDPPFREMPYPSVTALLRFDGDTLGQVLSTRDVEVALYDPHHTAQVNLAGRGVPLAGNFTAGYGLWLARSGFALQALRTLLGQEDGLAAPRIHLMQPYDPARRTIVMLHGLASSPEAWINVANEVLGDERLRQNYQVWQVYYPTNMPLWVNRQAIQDALERTIAHFDPAGTAPASRDIVLIGHSMGGVLSRLLVSDSGDALWKILLEHHPLSEEDQDALRTELDPFLRFHPMPQVGRAIFIAAPHRGTPFANQRLSRWFSNLVTLPLAMLERFSGVTRRLTQVTPPEGRDGDIVRLPNSIDNLSDTDPFVQEAARFPISPRVPYHSIMGRETPQGPLESSSDGIVPYASAHLDGAVSERIIASGHSVQEQPAAILEIRRILRDNLPPPENALPPAPAR</sequence>
<keyword evidence="4" id="KW-1185">Reference proteome</keyword>